<dbReference type="EMBL" id="CM023491">
    <property type="protein sequence ID" value="KAH6940461.1"/>
    <property type="molecule type" value="Genomic_DNA"/>
</dbReference>
<proteinExistence type="predicted"/>
<comment type="caution">
    <text evidence="1">The sequence shown here is derived from an EMBL/GenBank/DDBJ whole genome shotgun (WGS) entry which is preliminary data.</text>
</comment>
<evidence type="ECO:0000313" key="1">
    <source>
        <dbReference type="EMBL" id="KAH6940461.1"/>
    </source>
</evidence>
<organism evidence="1 2">
    <name type="scientific">Hyalomma asiaticum</name>
    <name type="common">Tick</name>
    <dbReference type="NCBI Taxonomy" id="266040"/>
    <lineage>
        <taxon>Eukaryota</taxon>
        <taxon>Metazoa</taxon>
        <taxon>Ecdysozoa</taxon>
        <taxon>Arthropoda</taxon>
        <taxon>Chelicerata</taxon>
        <taxon>Arachnida</taxon>
        <taxon>Acari</taxon>
        <taxon>Parasitiformes</taxon>
        <taxon>Ixodida</taxon>
        <taxon>Ixodoidea</taxon>
        <taxon>Ixodidae</taxon>
        <taxon>Hyalomminae</taxon>
        <taxon>Hyalomma</taxon>
    </lineage>
</organism>
<name>A0ACB7T2W9_HYAAI</name>
<gene>
    <name evidence="1" type="ORF">HPB50_000068</name>
</gene>
<sequence>MAQNYEFENIQAEHTLVEVLPERKTQKSLFVVNAYSPPRDQLPDFDHLIHDIKKLTNGHQVVLVGDFNASHAAWGYQHTTRKGARVHDAAQNHGLTLSNDLLQNTRIGNSVSRDTNPDHTFTTGTTWVEWSVLPDTLGSDRAVESRYFAPFCVFAKGNDIVSHFFIGLNMPLGEAPEATLHASPYAYQHLLVYTHAGDYGPVFALEETHGCVI</sequence>
<evidence type="ECO:0000313" key="2">
    <source>
        <dbReference type="Proteomes" id="UP000821845"/>
    </source>
</evidence>
<dbReference type="Proteomes" id="UP000821845">
    <property type="component" value="Chromosome 11"/>
</dbReference>
<protein>
    <submittedName>
        <fullName evidence="1">Uncharacterized protein</fullName>
    </submittedName>
</protein>
<reference evidence="1" key="1">
    <citation type="submission" date="2020-05" db="EMBL/GenBank/DDBJ databases">
        <title>Large-scale comparative analyses of tick genomes elucidate their genetic diversity and vector capacities.</title>
        <authorList>
            <person name="Jia N."/>
            <person name="Wang J."/>
            <person name="Shi W."/>
            <person name="Du L."/>
            <person name="Sun Y."/>
            <person name="Zhan W."/>
            <person name="Jiang J."/>
            <person name="Wang Q."/>
            <person name="Zhang B."/>
            <person name="Ji P."/>
            <person name="Sakyi L.B."/>
            <person name="Cui X."/>
            <person name="Yuan T."/>
            <person name="Jiang B."/>
            <person name="Yang W."/>
            <person name="Lam T.T.-Y."/>
            <person name="Chang Q."/>
            <person name="Ding S."/>
            <person name="Wang X."/>
            <person name="Zhu J."/>
            <person name="Ruan X."/>
            <person name="Zhao L."/>
            <person name="Wei J."/>
            <person name="Que T."/>
            <person name="Du C."/>
            <person name="Cheng J."/>
            <person name="Dai P."/>
            <person name="Han X."/>
            <person name="Huang E."/>
            <person name="Gao Y."/>
            <person name="Liu J."/>
            <person name="Shao H."/>
            <person name="Ye R."/>
            <person name="Li L."/>
            <person name="Wei W."/>
            <person name="Wang X."/>
            <person name="Wang C."/>
            <person name="Yang T."/>
            <person name="Huo Q."/>
            <person name="Li W."/>
            <person name="Guo W."/>
            <person name="Chen H."/>
            <person name="Zhou L."/>
            <person name="Ni X."/>
            <person name="Tian J."/>
            <person name="Zhou Y."/>
            <person name="Sheng Y."/>
            <person name="Liu T."/>
            <person name="Pan Y."/>
            <person name="Xia L."/>
            <person name="Li J."/>
            <person name="Zhao F."/>
            <person name="Cao W."/>
        </authorList>
    </citation>
    <scope>NUCLEOTIDE SEQUENCE</scope>
    <source>
        <strain evidence="1">Hyas-2018</strain>
    </source>
</reference>
<keyword evidence="2" id="KW-1185">Reference proteome</keyword>
<accession>A0ACB7T2W9</accession>